<dbReference type="InterPro" id="IPR000160">
    <property type="entry name" value="GGDEF_dom"/>
</dbReference>
<sequence length="344" mass="36908">MNPSTADPFVPALLCRYFSEQSPQPALAVGGPTHVIRYANPSFSRLVGRPAAELIGRPFAEAVPEGVGNGCMMTLDHVFQTGLAESLAEQEHRQASPAHWSYMAWAIFGADGRPAGVLVQVTDATEAARFRQRVVAMNEALVVSSVRQHELLESLRQGEEDRRDLIGQLERQNRVLEEMALSDPLTGLPNRRAIDRIAHTEIVRRTRFPAPLAIGLVDVDHFKDVNTALLLSGGDHVLTWLAGVLKTLIRASDAIGRVGGEEFMVVAPGTDAGGAEALAERLRANVAAAATAYQGHPVRVTVSVGFATVGPGSLVGYDQLRGAAESALQEAKETGRNKCVIRSV</sequence>
<dbReference type="PROSITE" id="PS50887">
    <property type="entry name" value="GGDEF"/>
    <property type="match status" value="1"/>
</dbReference>
<dbReference type="GO" id="GO:0005886">
    <property type="term" value="C:plasma membrane"/>
    <property type="evidence" value="ECO:0007669"/>
    <property type="project" value="TreeGrafter"/>
</dbReference>
<dbReference type="CDD" id="cd01949">
    <property type="entry name" value="GGDEF"/>
    <property type="match status" value="1"/>
</dbReference>
<dbReference type="EC" id="2.7.7.65" evidence="1"/>
<keyword evidence="5" id="KW-1185">Reference proteome</keyword>
<protein>
    <recommendedName>
        <fullName evidence="1">diguanylate cyclase</fullName>
        <ecNumber evidence="1">2.7.7.65</ecNumber>
    </recommendedName>
</protein>
<evidence type="ECO:0000313" key="4">
    <source>
        <dbReference type="EMBL" id="QEL16829.1"/>
    </source>
</evidence>
<evidence type="ECO:0000313" key="5">
    <source>
        <dbReference type="Proteomes" id="UP000324974"/>
    </source>
</evidence>
<dbReference type="CDD" id="cd00130">
    <property type="entry name" value="PAS"/>
    <property type="match status" value="1"/>
</dbReference>
<organism evidence="4 5">
    <name type="scientific">Limnoglobus roseus</name>
    <dbReference type="NCBI Taxonomy" id="2598579"/>
    <lineage>
        <taxon>Bacteria</taxon>
        <taxon>Pseudomonadati</taxon>
        <taxon>Planctomycetota</taxon>
        <taxon>Planctomycetia</taxon>
        <taxon>Gemmatales</taxon>
        <taxon>Gemmataceae</taxon>
        <taxon>Limnoglobus</taxon>
    </lineage>
</organism>
<dbReference type="SMART" id="SM00267">
    <property type="entry name" value="GGDEF"/>
    <property type="match status" value="1"/>
</dbReference>
<dbReference type="GO" id="GO:1902201">
    <property type="term" value="P:negative regulation of bacterial-type flagellum-dependent cell motility"/>
    <property type="evidence" value="ECO:0007669"/>
    <property type="project" value="TreeGrafter"/>
</dbReference>
<dbReference type="KEGG" id="lrs:PX52LOC_03802"/>
<dbReference type="Gene3D" id="3.30.450.20">
    <property type="entry name" value="PAS domain"/>
    <property type="match status" value="1"/>
</dbReference>
<dbReference type="NCBIfam" id="TIGR00254">
    <property type="entry name" value="GGDEF"/>
    <property type="match status" value="1"/>
</dbReference>
<reference evidence="5" key="1">
    <citation type="submission" date="2019-08" db="EMBL/GenBank/DDBJ databases">
        <title>Limnoglobus roseus gen. nov., sp. nov., a novel freshwater planctomycete with a giant genome from the family Gemmataceae.</title>
        <authorList>
            <person name="Kulichevskaya I.S."/>
            <person name="Naumoff D.G."/>
            <person name="Miroshnikov K."/>
            <person name="Ivanova A."/>
            <person name="Philippov D.A."/>
            <person name="Hakobyan A."/>
            <person name="Rijpstra I.C."/>
            <person name="Sinninghe Damste J.S."/>
            <person name="Liesack W."/>
            <person name="Dedysh S.N."/>
        </authorList>
    </citation>
    <scope>NUCLEOTIDE SEQUENCE [LARGE SCALE GENOMIC DNA]</scope>
    <source>
        <strain evidence="5">PX52</strain>
    </source>
</reference>
<dbReference type="AlphaFoldDB" id="A0A5C1ABT1"/>
<dbReference type="EMBL" id="CP042425">
    <property type="protein sequence ID" value="QEL16829.1"/>
    <property type="molecule type" value="Genomic_DNA"/>
</dbReference>
<dbReference type="InterPro" id="IPR029787">
    <property type="entry name" value="Nucleotide_cyclase"/>
</dbReference>
<accession>A0A5C1ABT1</accession>
<dbReference type="InterPro" id="IPR043128">
    <property type="entry name" value="Rev_trsase/Diguanyl_cyclase"/>
</dbReference>
<dbReference type="InterPro" id="IPR013656">
    <property type="entry name" value="PAS_4"/>
</dbReference>
<dbReference type="PANTHER" id="PTHR45138:SF9">
    <property type="entry name" value="DIGUANYLATE CYCLASE DGCM-RELATED"/>
    <property type="match status" value="1"/>
</dbReference>
<dbReference type="Pfam" id="PF00990">
    <property type="entry name" value="GGDEF"/>
    <property type="match status" value="1"/>
</dbReference>
<dbReference type="GO" id="GO:0052621">
    <property type="term" value="F:diguanylate cyclase activity"/>
    <property type="evidence" value="ECO:0007669"/>
    <property type="project" value="UniProtKB-EC"/>
</dbReference>
<feature type="domain" description="GGDEF" evidence="3">
    <location>
        <begin position="210"/>
        <end position="344"/>
    </location>
</feature>
<dbReference type="InterPro" id="IPR050469">
    <property type="entry name" value="Diguanylate_Cyclase"/>
</dbReference>
<gene>
    <name evidence="4" type="ORF">PX52LOC_03802</name>
</gene>
<evidence type="ECO:0000259" key="3">
    <source>
        <dbReference type="PROSITE" id="PS50887"/>
    </source>
</evidence>
<dbReference type="RefSeq" id="WP_149111507.1">
    <property type="nucleotide sequence ID" value="NZ_CP042425.1"/>
</dbReference>
<name>A0A5C1ABT1_9BACT</name>
<evidence type="ECO:0000256" key="2">
    <source>
        <dbReference type="ARBA" id="ARBA00034247"/>
    </source>
</evidence>
<dbReference type="InterPro" id="IPR000014">
    <property type="entry name" value="PAS"/>
</dbReference>
<evidence type="ECO:0000256" key="1">
    <source>
        <dbReference type="ARBA" id="ARBA00012528"/>
    </source>
</evidence>
<comment type="catalytic activity">
    <reaction evidence="2">
        <text>2 GTP = 3',3'-c-di-GMP + 2 diphosphate</text>
        <dbReference type="Rhea" id="RHEA:24898"/>
        <dbReference type="ChEBI" id="CHEBI:33019"/>
        <dbReference type="ChEBI" id="CHEBI:37565"/>
        <dbReference type="ChEBI" id="CHEBI:58805"/>
        <dbReference type="EC" id="2.7.7.65"/>
    </reaction>
</comment>
<dbReference type="GO" id="GO:0043709">
    <property type="term" value="P:cell adhesion involved in single-species biofilm formation"/>
    <property type="evidence" value="ECO:0007669"/>
    <property type="project" value="TreeGrafter"/>
</dbReference>
<dbReference type="Proteomes" id="UP000324974">
    <property type="component" value="Chromosome"/>
</dbReference>
<dbReference type="InterPro" id="IPR035965">
    <property type="entry name" value="PAS-like_dom_sf"/>
</dbReference>
<dbReference type="SUPFAM" id="SSF55785">
    <property type="entry name" value="PYP-like sensor domain (PAS domain)"/>
    <property type="match status" value="1"/>
</dbReference>
<dbReference type="Gene3D" id="3.30.70.270">
    <property type="match status" value="1"/>
</dbReference>
<dbReference type="OrthoDB" id="244535at2"/>
<dbReference type="Pfam" id="PF08448">
    <property type="entry name" value="PAS_4"/>
    <property type="match status" value="1"/>
</dbReference>
<dbReference type="PANTHER" id="PTHR45138">
    <property type="entry name" value="REGULATORY COMPONENTS OF SENSORY TRANSDUCTION SYSTEM"/>
    <property type="match status" value="1"/>
</dbReference>
<dbReference type="SUPFAM" id="SSF55073">
    <property type="entry name" value="Nucleotide cyclase"/>
    <property type="match status" value="1"/>
</dbReference>
<proteinExistence type="predicted"/>